<sequence length="332" mass="35782">MYNVLTMSIRQFKTLGDFSLVQNLRPFNETIYNLPEPKLPVKYARKIGNKPAAEENTFNAWYWRCDISGAPNGKLHGKTIAMKDNISVAGIPMMNGSQLLEGYIPDIDASVVTRVLDEGGRILGKAVCENLCFNDGSFTAANGLVRNPWDPSRMSGGSSSGCAVLIANKDVDMAIGGDQGGSIRMPAATCGIVGLKPTFGLVPYTGIIGAEPTIDHTGPMAQTVHDTALLLEAIAGYDDGLDHRQPRDLKIPSYTKELTGDIKGQRVGLLKEGFDPSFETDVNDLVRKSAERLSEKGAVVQEVSIPWHLDGNHLLFGITVSNSTAVFEGPCI</sequence>
<dbReference type="PANTHER" id="PTHR11895">
    <property type="entry name" value="TRANSAMIDASE"/>
    <property type="match status" value="1"/>
</dbReference>
<comment type="caution">
    <text evidence="3">The sequence shown here is derived from an EMBL/GenBank/DDBJ whole genome shotgun (WGS) entry which is preliminary data.</text>
</comment>
<evidence type="ECO:0000313" key="3">
    <source>
        <dbReference type="EMBL" id="CAB4006975.1"/>
    </source>
</evidence>
<dbReference type="Gene3D" id="3.90.1300.10">
    <property type="entry name" value="Amidase signature (AS) domain"/>
    <property type="match status" value="1"/>
</dbReference>
<reference evidence="3" key="1">
    <citation type="submission" date="2020-04" db="EMBL/GenBank/DDBJ databases">
        <authorList>
            <person name="Alioto T."/>
            <person name="Alioto T."/>
            <person name="Gomez Garrido J."/>
        </authorList>
    </citation>
    <scope>NUCLEOTIDE SEQUENCE</scope>
    <source>
        <strain evidence="3">A484AB</strain>
    </source>
</reference>
<dbReference type="InterPro" id="IPR023631">
    <property type="entry name" value="Amidase_dom"/>
</dbReference>
<evidence type="ECO:0000259" key="2">
    <source>
        <dbReference type="Pfam" id="PF01425"/>
    </source>
</evidence>
<proteinExistence type="inferred from homology"/>
<dbReference type="Proteomes" id="UP001152795">
    <property type="component" value="Unassembled WGS sequence"/>
</dbReference>
<feature type="non-terminal residue" evidence="3">
    <location>
        <position position="1"/>
    </location>
</feature>
<dbReference type="SUPFAM" id="SSF75304">
    <property type="entry name" value="Amidase signature (AS) enzymes"/>
    <property type="match status" value="1"/>
</dbReference>
<evidence type="ECO:0000256" key="1">
    <source>
        <dbReference type="ARBA" id="ARBA00009199"/>
    </source>
</evidence>
<feature type="domain" description="Amidase" evidence="2">
    <location>
        <begin position="68"/>
        <end position="323"/>
    </location>
</feature>
<protein>
    <recommendedName>
        <fullName evidence="2">Amidase domain-containing protein</fullName>
    </recommendedName>
</protein>
<dbReference type="PANTHER" id="PTHR11895:SF170">
    <property type="entry name" value="AMIDASE"/>
    <property type="match status" value="1"/>
</dbReference>
<gene>
    <name evidence="3" type="ORF">PACLA_8A015348</name>
</gene>
<dbReference type="InterPro" id="IPR020556">
    <property type="entry name" value="Amidase_CS"/>
</dbReference>
<name>A0A7D9ECL6_PARCT</name>
<keyword evidence="4" id="KW-1185">Reference proteome</keyword>
<dbReference type="InterPro" id="IPR036928">
    <property type="entry name" value="AS_sf"/>
</dbReference>
<dbReference type="PROSITE" id="PS00571">
    <property type="entry name" value="AMIDASES"/>
    <property type="match status" value="1"/>
</dbReference>
<dbReference type="EMBL" id="CACRXK020005662">
    <property type="protein sequence ID" value="CAB4006975.1"/>
    <property type="molecule type" value="Genomic_DNA"/>
</dbReference>
<dbReference type="GO" id="GO:0003824">
    <property type="term" value="F:catalytic activity"/>
    <property type="evidence" value="ECO:0007669"/>
    <property type="project" value="InterPro"/>
</dbReference>
<accession>A0A7D9ECL6</accession>
<dbReference type="OrthoDB" id="421993at2759"/>
<dbReference type="InterPro" id="IPR000120">
    <property type="entry name" value="Amidase"/>
</dbReference>
<organism evidence="3 4">
    <name type="scientific">Paramuricea clavata</name>
    <name type="common">Red gorgonian</name>
    <name type="synonym">Violescent sea-whip</name>
    <dbReference type="NCBI Taxonomy" id="317549"/>
    <lineage>
        <taxon>Eukaryota</taxon>
        <taxon>Metazoa</taxon>
        <taxon>Cnidaria</taxon>
        <taxon>Anthozoa</taxon>
        <taxon>Octocorallia</taxon>
        <taxon>Malacalcyonacea</taxon>
        <taxon>Plexauridae</taxon>
        <taxon>Paramuricea</taxon>
    </lineage>
</organism>
<evidence type="ECO:0000313" key="4">
    <source>
        <dbReference type="Proteomes" id="UP001152795"/>
    </source>
</evidence>
<comment type="similarity">
    <text evidence="1">Belongs to the amidase family.</text>
</comment>
<dbReference type="Pfam" id="PF01425">
    <property type="entry name" value="Amidase"/>
    <property type="match status" value="1"/>
</dbReference>
<dbReference type="AlphaFoldDB" id="A0A7D9ECL6"/>